<dbReference type="AlphaFoldDB" id="A0A388KKJ3"/>
<feature type="region of interest" description="Disordered" evidence="1">
    <location>
        <begin position="138"/>
        <end position="176"/>
    </location>
</feature>
<feature type="region of interest" description="Disordered" evidence="1">
    <location>
        <begin position="76"/>
        <end position="114"/>
    </location>
</feature>
<name>A0A388KKJ3_CHABU</name>
<feature type="compositionally biased region" description="Basic and acidic residues" evidence="1">
    <location>
        <begin position="76"/>
        <end position="94"/>
    </location>
</feature>
<evidence type="ECO:0000313" key="3">
    <source>
        <dbReference type="Proteomes" id="UP000265515"/>
    </source>
</evidence>
<proteinExistence type="predicted"/>
<comment type="caution">
    <text evidence="2">The sequence shown here is derived from an EMBL/GenBank/DDBJ whole genome shotgun (WGS) entry which is preliminary data.</text>
</comment>
<evidence type="ECO:0000256" key="1">
    <source>
        <dbReference type="SAM" id="MobiDB-lite"/>
    </source>
</evidence>
<feature type="region of interest" description="Disordered" evidence="1">
    <location>
        <begin position="295"/>
        <end position="314"/>
    </location>
</feature>
<organism evidence="2 3">
    <name type="scientific">Chara braunii</name>
    <name type="common">Braun's stonewort</name>
    <dbReference type="NCBI Taxonomy" id="69332"/>
    <lineage>
        <taxon>Eukaryota</taxon>
        <taxon>Viridiplantae</taxon>
        <taxon>Streptophyta</taxon>
        <taxon>Charophyceae</taxon>
        <taxon>Charales</taxon>
        <taxon>Characeae</taxon>
        <taxon>Chara</taxon>
    </lineage>
</organism>
<sequence>MLRQQEGVEIDGGAILMDQWLEDRTLEMLDIMWELEEGSNPWLDSYIDKRLADDRMGACKTLFTLGHNLRNQLENRQRNGEMGDMGDKGDKDDGLEGGLEDGEYDCGDNTNNSNNINYSGIKDSDKLACHNKNGCGNNNSNNDNSNNNINNNNNNNGNINSNDDDDSSDDYGSSGVDSGVRAAVIIIDMMGEMPQPDVGEIGVGTEKGFAIFPPLNDSDDDDDNNNNNNSNNNNNNSSNNNNNGGDDQGSSGVGSGSASEIIISAMGVMLQAEVVGYGVDMETWFTASPPPLHPQYGIPPHGSAEDRSRIAGGD</sequence>
<reference evidence="2 3" key="1">
    <citation type="journal article" date="2018" name="Cell">
        <title>The Chara Genome: Secondary Complexity and Implications for Plant Terrestrialization.</title>
        <authorList>
            <person name="Nishiyama T."/>
            <person name="Sakayama H."/>
            <person name="Vries J.D."/>
            <person name="Buschmann H."/>
            <person name="Saint-Marcoux D."/>
            <person name="Ullrich K.K."/>
            <person name="Haas F.B."/>
            <person name="Vanderstraeten L."/>
            <person name="Becker D."/>
            <person name="Lang D."/>
            <person name="Vosolsobe S."/>
            <person name="Rombauts S."/>
            <person name="Wilhelmsson P.K.I."/>
            <person name="Janitza P."/>
            <person name="Kern R."/>
            <person name="Heyl A."/>
            <person name="Rumpler F."/>
            <person name="Villalobos L.I.A.C."/>
            <person name="Clay J.M."/>
            <person name="Skokan R."/>
            <person name="Toyoda A."/>
            <person name="Suzuki Y."/>
            <person name="Kagoshima H."/>
            <person name="Schijlen E."/>
            <person name="Tajeshwar N."/>
            <person name="Catarino B."/>
            <person name="Hetherington A.J."/>
            <person name="Saltykova A."/>
            <person name="Bonnot C."/>
            <person name="Breuninger H."/>
            <person name="Symeonidi A."/>
            <person name="Radhakrishnan G.V."/>
            <person name="Van Nieuwerburgh F."/>
            <person name="Deforce D."/>
            <person name="Chang C."/>
            <person name="Karol K.G."/>
            <person name="Hedrich R."/>
            <person name="Ulvskov P."/>
            <person name="Glockner G."/>
            <person name="Delwiche C.F."/>
            <person name="Petrasek J."/>
            <person name="Van de Peer Y."/>
            <person name="Friml J."/>
            <person name="Beilby M."/>
            <person name="Dolan L."/>
            <person name="Kohara Y."/>
            <person name="Sugano S."/>
            <person name="Fujiyama A."/>
            <person name="Delaux P.-M."/>
            <person name="Quint M."/>
            <person name="TheiBen G."/>
            <person name="Hagemann M."/>
            <person name="Harholt J."/>
            <person name="Dunand C."/>
            <person name="Zachgo S."/>
            <person name="Langdale J."/>
            <person name="Maumus F."/>
            <person name="Straeten D.V.D."/>
            <person name="Gould S.B."/>
            <person name="Rensing S.A."/>
        </authorList>
    </citation>
    <scope>NUCLEOTIDE SEQUENCE [LARGE SCALE GENOMIC DNA]</scope>
    <source>
        <strain evidence="2 3">S276</strain>
    </source>
</reference>
<dbReference type="EMBL" id="BFEA01000132">
    <property type="protein sequence ID" value="GBG70546.1"/>
    <property type="molecule type" value="Genomic_DNA"/>
</dbReference>
<feature type="compositionally biased region" description="Basic and acidic residues" evidence="1">
    <location>
        <begin position="303"/>
        <end position="314"/>
    </location>
</feature>
<protein>
    <submittedName>
        <fullName evidence="2">Uncharacterized protein</fullName>
    </submittedName>
</protein>
<keyword evidence="3" id="KW-1185">Reference proteome</keyword>
<evidence type="ECO:0000313" key="2">
    <source>
        <dbReference type="EMBL" id="GBG70546.1"/>
    </source>
</evidence>
<feature type="compositionally biased region" description="Low complexity" evidence="1">
    <location>
        <begin position="225"/>
        <end position="250"/>
    </location>
</feature>
<accession>A0A388KKJ3</accession>
<feature type="compositionally biased region" description="Acidic residues" evidence="1">
    <location>
        <begin position="95"/>
        <end position="106"/>
    </location>
</feature>
<feature type="compositionally biased region" description="Low complexity" evidence="1">
    <location>
        <begin position="138"/>
        <end position="161"/>
    </location>
</feature>
<feature type="region of interest" description="Disordered" evidence="1">
    <location>
        <begin position="209"/>
        <end position="256"/>
    </location>
</feature>
<gene>
    <name evidence="2" type="ORF">CBR_g6672</name>
</gene>
<dbReference type="Proteomes" id="UP000265515">
    <property type="component" value="Unassembled WGS sequence"/>
</dbReference>
<dbReference type="Gramene" id="GBG70546">
    <property type="protein sequence ID" value="GBG70546"/>
    <property type="gene ID" value="CBR_g6672"/>
</dbReference>